<keyword evidence="2 3" id="KW-0040">ANK repeat</keyword>
<dbReference type="KEGG" id="tpx:Turpa_1216"/>
<dbReference type="AlphaFoldDB" id="I4B3K7"/>
<dbReference type="SMART" id="SM00248">
    <property type="entry name" value="ANK"/>
    <property type="match status" value="6"/>
</dbReference>
<sequence>MRVSLLHCVYSMAVLITPSLFAAPEEALRAAAEAADPVALEAALKKKPNVNAPLDEYGQTALFLVIGQESKGDDRLLKCTKLLISAGADVNQRAFSDQNTPLLSLISPYSDRTEEHRAIIEVLAAAGADLNASSKDGSTAMSRAIQRVDLDTMKKLIALGAEMNPVLPEGRNYVHLAARLDMDKRGVDKALEILINAGVDFDTPDERDRTPLHYIAESGNEAALKQILKYKPRIDRKDNEGKTPVDLALRKKGISETPGYEQHLAKLIRRSANKPKLIEVGEIFSASEAQVDIMGKGIGKVKSGQKLTVRTAQGGYTLVAGENMHTKLKAKASPAAAVRLKKGDKVYRK</sequence>
<keyword evidence="6" id="KW-1185">Reference proteome</keyword>
<dbReference type="HOGENOM" id="CLU_794408_0_0_12"/>
<feature type="repeat" description="ANK" evidence="3">
    <location>
        <begin position="207"/>
        <end position="239"/>
    </location>
</feature>
<evidence type="ECO:0000256" key="1">
    <source>
        <dbReference type="ARBA" id="ARBA00022737"/>
    </source>
</evidence>
<evidence type="ECO:0000313" key="5">
    <source>
        <dbReference type="EMBL" id="AFM11864.1"/>
    </source>
</evidence>
<dbReference type="Proteomes" id="UP000006048">
    <property type="component" value="Chromosome"/>
</dbReference>
<dbReference type="PANTHER" id="PTHR24198">
    <property type="entry name" value="ANKYRIN REPEAT AND PROTEIN KINASE DOMAIN-CONTAINING PROTEIN"/>
    <property type="match status" value="1"/>
</dbReference>
<name>I4B3K7_TURPD</name>
<evidence type="ECO:0000313" key="6">
    <source>
        <dbReference type="Proteomes" id="UP000006048"/>
    </source>
</evidence>
<gene>
    <name evidence="5" type="ordered locus">Turpa_1216</name>
</gene>
<dbReference type="InterPro" id="IPR002110">
    <property type="entry name" value="Ankyrin_rpt"/>
</dbReference>
<dbReference type="PANTHER" id="PTHR24198:SF165">
    <property type="entry name" value="ANKYRIN REPEAT-CONTAINING PROTEIN-RELATED"/>
    <property type="match status" value="1"/>
</dbReference>
<evidence type="ECO:0000256" key="4">
    <source>
        <dbReference type="SAM" id="SignalP"/>
    </source>
</evidence>
<proteinExistence type="predicted"/>
<feature type="chain" id="PRO_5003685846" evidence="4">
    <location>
        <begin position="23"/>
        <end position="349"/>
    </location>
</feature>
<reference evidence="5 6" key="1">
    <citation type="submission" date="2012-06" db="EMBL/GenBank/DDBJ databases">
        <title>The complete chromosome of genome of Turneriella parva DSM 21527.</title>
        <authorList>
            <consortium name="US DOE Joint Genome Institute (JGI-PGF)"/>
            <person name="Lucas S."/>
            <person name="Han J."/>
            <person name="Lapidus A."/>
            <person name="Bruce D."/>
            <person name="Goodwin L."/>
            <person name="Pitluck S."/>
            <person name="Peters L."/>
            <person name="Kyrpides N."/>
            <person name="Mavromatis K."/>
            <person name="Ivanova N."/>
            <person name="Mikhailova N."/>
            <person name="Chertkov O."/>
            <person name="Detter J.C."/>
            <person name="Tapia R."/>
            <person name="Han C."/>
            <person name="Land M."/>
            <person name="Hauser L."/>
            <person name="Markowitz V."/>
            <person name="Cheng J.-F."/>
            <person name="Hugenholtz P."/>
            <person name="Woyke T."/>
            <person name="Wu D."/>
            <person name="Gronow S."/>
            <person name="Wellnitz S."/>
            <person name="Brambilla E."/>
            <person name="Klenk H.-P."/>
            <person name="Eisen J.A."/>
        </authorList>
    </citation>
    <scope>NUCLEOTIDE SEQUENCE [LARGE SCALE GENOMIC DNA]</scope>
    <source>
        <strain evidence="6">ATCC BAA-1111 / DSM 21527 / NCTC 11395 / H</strain>
    </source>
</reference>
<accession>I4B3K7</accession>
<keyword evidence="1" id="KW-0677">Repeat</keyword>
<evidence type="ECO:0000256" key="3">
    <source>
        <dbReference type="PROSITE-ProRule" id="PRU00023"/>
    </source>
</evidence>
<dbReference type="SUPFAM" id="SSF48403">
    <property type="entry name" value="Ankyrin repeat"/>
    <property type="match status" value="1"/>
</dbReference>
<feature type="repeat" description="ANK" evidence="3">
    <location>
        <begin position="169"/>
        <end position="206"/>
    </location>
</feature>
<dbReference type="EMBL" id="CP002959">
    <property type="protein sequence ID" value="AFM11864.1"/>
    <property type="molecule type" value="Genomic_DNA"/>
</dbReference>
<feature type="signal peptide" evidence="4">
    <location>
        <begin position="1"/>
        <end position="22"/>
    </location>
</feature>
<dbReference type="Pfam" id="PF12796">
    <property type="entry name" value="Ank_2"/>
    <property type="match status" value="1"/>
</dbReference>
<organism evidence="5 6">
    <name type="scientific">Turneriella parva (strain ATCC BAA-1111 / DSM 21527 / NCTC 11395 / H)</name>
    <name type="common">Leptospira parva</name>
    <dbReference type="NCBI Taxonomy" id="869212"/>
    <lineage>
        <taxon>Bacteria</taxon>
        <taxon>Pseudomonadati</taxon>
        <taxon>Spirochaetota</taxon>
        <taxon>Spirochaetia</taxon>
        <taxon>Leptospirales</taxon>
        <taxon>Leptospiraceae</taxon>
        <taxon>Turneriella</taxon>
    </lineage>
</organism>
<dbReference type="Gene3D" id="1.25.40.20">
    <property type="entry name" value="Ankyrin repeat-containing domain"/>
    <property type="match status" value="2"/>
</dbReference>
<dbReference type="InterPro" id="IPR036770">
    <property type="entry name" value="Ankyrin_rpt-contain_sf"/>
</dbReference>
<protein>
    <submittedName>
        <fullName evidence="5">Ankyrin</fullName>
    </submittedName>
</protein>
<dbReference type="PROSITE" id="PS50088">
    <property type="entry name" value="ANK_REPEAT"/>
    <property type="match status" value="2"/>
</dbReference>
<dbReference type="Pfam" id="PF00023">
    <property type="entry name" value="Ank"/>
    <property type="match status" value="1"/>
</dbReference>
<evidence type="ECO:0000256" key="2">
    <source>
        <dbReference type="ARBA" id="ARBA00023043"/>
    </source>
</evidence>
<dbReference type="STRING" id="869212.Turpa_1216"/>
<keyword evidence="4" id="KW-0732">Signal</keyword>